<sequence>MPTPASLDLTRRVAAPRSSRRSTLVVAVLLIIAMSLALTANGRAASSYRVSVPVQLKPYDPDRWALLTANDYATARAIDPSLPDPFALPSDPVVDPDQIRQEAFVGPAAKPYRFVGASAQDRSRALYCLTAAIYYEAASESDDGQRGVAQVVLNRVRHPSFPGSVCGVVFQGSDRTTGCQFSFACDGSMARRPAAAAWARAARVAGTALAGKVDPAVGLATHYHTQAIWPRWGKSLVMTNVVGAHIFHRWRGRWGELAAFSQPYSGIEPTPGPYRPVALQLAGKSAVPAAVDSVPFSAVASPSVATAPETALASRRAAAAPAAAPEPEYRDPALAKSGQIKDKFSTSGEWIAR</sequence>
<feature type="compositionally biased region" description="Basic and acidic residues" evidence="1">
    <location>
        <begin position="327"/>
        <end position="344"/>
    </location>
</feature>
<evidence type="ECO:0000313" key="4">
    <source>
        <dbReference type="Proteomes" id="UP000321129"/>
    </source>
</evidence>
<reference evidence="3 4" key="1">
    <citation type="submission" date="2019-08" db="EMBL/GenBank/DDBJ databases">
        <title>Sphingorhabdus soil sp. nov., isolated from arctic soil.</title>
        <authorList>
            <person name="Liu Y."/>
        </authorList>
    </citation>
    <scope>NUCLEOTIDE SEQUENCE [LARGE SCALE GENOMIC DNA]</scope>
    <source>
        <strain evidence="3 4">D-2Q-5-6</strain>
    </source>
</reference>
<dbReference type="EMBL" id="VOPY01000001">
    <property type="protein sequence ID" value="TXC73803.1"/>
    <property type="molecule type" value="Genomic_DNA"/>
</dbReference>
<feature type="region of interest" description="Disordered" evidence="1">
    <location>
        <begin position="316"/>
        <end position="353"/>
    </location>
</feature>
<dbReference type="InterPro" id="IPR011105">
    <property type="entry name" value="Cell_wall_hydrolase_SleB"/>
</dbReference>
<name>A0A5C6UL23_9SPHN</name>
<proteinExistence type="predicted"/>
<keyword evidence="4" id="KW-1185">Reference proteome</keyword>
<feature type="compositionally biased region" description="Low complexity" evidence="1">
    <location>
        <begin position="316"/>
        <end position="326"/>
    </location>
</feature>
<evidence type="ECO:0000313" key="3">
    <source>
        <dbReference type="EMBL" id="TXC73803.1"/>
    </source>
</evidence>
<evidence type="ECO:0000256" key="1">
    <source>
        <dbReference type="SAM" id="MobiDB-lite"/>
    </source>
</evidence>
<accession>A0A5C6UL23</accession>
<organism evidence="3 4">
    <name type="scientific">Flavisphingopyxis soli</name>
    <dbReference type="NCBI Taxonomy" id="2601267"/>
    <lineage>
        <taxon>Bacteria</taxon>
        <taxon>Pseudomonadati</taxon>
        <taxon>Pseudomonadota</taxon>
        <taxon>Alphaproteobacteria</taxon>
        <taxon>Sphingomonadales</taxon>
        <taxon>Sphingopyxidaceae</taxon>
        <taxon>Flavisphingopyxis</taxon>
    </lineage>
</organism>
<dbReference type="OrthoDB" id="9785345at2"/>
<dbReference type="InterPro" id="IPR042047">
    <property type="entry name" value="SleB_dom1"/>
</dbReference>
<dbReference type="Pfam" id="PF07486">
    <property type="entry name" value="Hydrolase_2"/>
    <property type="match status" value="1"/>
</dbReference>
<dbReference type="AlphaFoldDB" id="A0A5C6UL23"/>
<dbReference type="Proteomes" id="UP000321129">
    <property type="component" value="Unassembled WGS sequence"/>
</dbReference>
<dbReference type="RefSeq" id="WP_147121640.1">
    <property type="nucleotide sequence ID" value="NZ_VOPY01000001.1"/>
</dbReference>
<feature type="domain" description="Cell wall hydrolase SleB" evidence="2">
    <location>
        <begin position="139"/>
        <end position="247"/>
    </location>
</feature>
<gene>
    <name evidence="3" type="ORF">FSZ31_03485</name>
</gene>
<dbReference type="Gene3D" id="1.10.10.2520">
    <property type="entry name" value="Cell wall hydrolase SleB, domain 1"/>
    <property type="match status" value="1"/>
</dbReference>
<dbReference type="GO" id="GO:0016787">
    <property type="term" value="F:hydrolase activity"/>
    <property type="evidence" value="ECO:0007669"/>
    <property type="project" value="UniProtKB-KW"/>
</dbReference>
<evidence type="ECO:0000259" key="2">
    <source>
        <dbReference type="Pfam" id="PF07486"/>
    </source>
</evidence>
<protein>
    <submittedName>
        <fullName evidence="3">Cell wall hydrolase</fullName>
    </submittedName>
</protein>
<keyword evidence="3" id="KW-0378">Hydrolase</keyword>
<comment type="caution">
    <text evidence="3">The sequence shown here is derived from an EMBL/GenBank/DDBJ whole genome shotgun (WGS) entry which is preliminary data.</text>
</comment>